<name>A0AAU7CQ87_9BACT</name>
<keyword evidence="2" id="KW-1133">Transmembrane helix</keyword>
<gene>
    <name evidence="3" type="ORF">V5E97_15115</name>
</gene>
<protein>
    <submittedName>
        <fullName evidence="3">Ankyrin repeat domain-containing protein</fullName>
    </submittedName>
</protein>
<accession>A0AAU7CQ87</accession>
<sequence length="120" mass="13258">MDFGGFILFMLLAAGLIIFGLCVATAFLSRSPQRWQRLRLWLAGVVLLSIFGRYLYQVYCLDERLYSAVLRGDVHQVKVLLASGASPNATWEDGTTALHAAQRGEKTEIVLLLKQAGATK</sequence>
<dbReference type="RefSeq" id="WP_406700155.1">
    <property type="nucleotide sequence ID" value="NZ_CP155447.1"/>
</dbReference>
<evidence type="ECO:0000256" key="1">
    <source>
        <dbReference type="PROSITE-ProRule" id="PRU00023"/>
    </source>
</evidence>
<dbReference type="EMBL" id="CP155447">
    <property type="protein sequence ID" value="XBH07316.1"/>
    <property type="molecule type" value="Genomic_DNA"/>
</dbReference>
<keyword evidence="1" id="KW-0040">ANK repeat</keyword>
<dbReference type="PROSITE" id="PS50088">
    <property type="entry name" value="ANK_REPEAT"/>
    <property type="match status" value="1"/>
</dbReference>
<feature type="transmembrane region" description="Helical" evidence="2">
    <location>
        <begin position="40"/>
        <end position="56"/>
    </location>
</feature>
<organism evidence="3">
    <name type="scientific">Singulisphaera sp. Ch08</name>
    <dbReference type="NCBI Taxonomy" id="3120278"/>
    <lineage>
        <taxon>Bacteria</taxon>
        <taxon>Pseudomonadati</taxon>
        <taxon>Planctomycetota</taxon>
        <taxon>Planctomycetia</taxon>
        <taxon>Isosphaerales</taxon>
        <taxon>Isosphaeraceae</taxon>
        <taxon>Singulisphaera</taxon>
    </lineage>
</organism>
<dbReference type="InterPro" id="IPR036770">
    <property type="entry name" value="Ankyrin_rpt-contain_sf"/>
</dbReference>
<dbReference type="Gene3D" id="1.25.40.20">
    <property type="entry name" value="Ankyrin repeat-containing domain"/>
    <property type="match status" value="1"/>
</dbReference>
<feature type="transmembrane region" description="Helical" evidence="2">
    <location>
        <begin position="6"/>
        <end position="28"/>
    </location>
</feature>
<dbReference type="PROSITE" id="PS50297">
    <property type="entry name" value="ANK_REP_REGION"/>
    <property type="match status" value="1"/>
</dbReference>
<dbReference type="Pfam" id="PF13637">
    <property type="entry name" value="Ank_4"/>
    <property type="match status" value="1"/>
</dbReference>
<reference evidence="3" key="1">
    <citation type="submission" date="2024-05" db="EMBL/GenBank/DDBJ databases">
        <title>Planctomycetes of the genus Singulisphaera possess chitinolytic capabilities.</title>
        <authorList>
            <person name="Ivanova A."/>
        </authorList>
    </citation>
    <scope>NUCLEOTIDE SEQUENCE</scope>
    <source>
        <strain evidence="3">Ch08T</strain>
    </source>
</reference>
<keyword evidence="2" id="KW-0472">Membrane</keyword>
<proteinExistence type="predicted"/>
<dbReference type="SUPFAM" id="SSF48403">
    <property type="entry name" value="Ankyrin repeat"/>
    <property type="match status" value="1"/>
</dbReference>
<keyword evidence="2" id="KW-0812">Transmembrane</keyword>
<dbReference type="AlphaFoldDB" id="A0AAU7CQ87"/>
<dbReference type="InterPro" id="IPR002110">
    <property type="entry name" value="Ankyrin_rpt"/>
</dbReference>
<evidence type="ECO:0000313" key="3">
    <source>
        <dbReference type="EMBL" id="XBH07316.1"/>
    </source>
</evidence>
<evidence type="ECO:0000256" key="2">
    <source>
        <dbReference type="SAM" id="Phobius"/>
    </source>
</evidence>
<feature type="repeat" description="ANK" evidence="1">
    <location>
        <begin position="93"/>
        <end position="120"/>
    </location>
</feature>